<dbReference type="GO" id="GO:0070971">
    <property type="term" value="C:endoplasmic reticulum exit site"/>
    <property type="evidence" value="ECO:0007669"/>
    <property type="project" value="TreeGrafter"/>
</dbReference>
<dbReference type="AlphaFoldDB" id="A0AA41N0T8"/>
<accession>A0AA41N0T8</accession>
<evidence type="ECO:0000313" key="3">
    <source>
        <dbReference type="EMBL" id="MBZ3881635.1"/>
    </source>
</evidence>
<evidence type="ECO:0000313" key="4">
    <source>
        <dbReference type="Proteomes" id="UP001166674"/>
    </source>
</evidence>
<dbReference type="GO" id="GO:0009306">
    <property type="term" value="P:protein secretion"/>
    <property type="evidence" value="ECO:0007669"/>
    <property type="project" value="TreeGrafter"/>
</dbReference>
<keyword evidence="1" id="KW-0175">Coiled coil</keyword>
<evidence type="ECO:0000256" key="1">
    <source>
        <dbReference type="ARBA" id="ARBA00023054"/>
    </source>
</evidence>
<name>A0AA41N0T8_SCICA</name>
<evidence type="ECO:0000256" key="2">
    <source>
        <dbReference type="SAM" id="MobiDB-lite"/>
    </source>
</evidence>
<feature type="region of interest" description="Disordered" evidence="2">
    <location>
        <begin position="107"/>
        <end position="144"/>
    </location>
</feature>
<dbReference type="InterPro" id="IPR051500">
    <property type="entry name" value="cTAGE_MIA/OTOR"/>
</dbReference>
<feature type="compositionally biased region" description="Basic and acidic residues" evidence="2">
    <location>
        <begin position="113"/>
        <end position="135"/>
    </location>
</feature>
<dbReference type="PANTHER" id="PTHR23158:SF38">
    <property type="entry name" value="MELANOMA INHIBITORY ACTIVITY PROTEIN 2"/>
    <property type="match status" value="1"/>
</dbReference>
<dbReference type="GO" id="GO:0006888">
    <property type="term" value="P:endoplasmic reticulum to Golgi vesicle-mediated transport"/>
    <property type="evidence" value="ECO:0007669"/>
    <property type="project" value="TreeGrafter"/>
</dbReference>
<dbReference type="Proteomes" id="UP001166674">
    <property type="component" value="Unassembled WGS sequence"/>
</dbReference>
<dbReference type="PANTHER" id="PTHR23158">
    <property type="entry name" value="MELANOMA INHIBITORY ACTIVITY-RELATED"/>
    <property type="match status" value="1"/>
</dbReference>
<dbReference type="EMBL" id="JAATJV010377734">
    <property type="protein sequence ID" value="MBZ3881635.1"/>
    <property type="molecule type" value="Genomic_DNA"/>
</dbReference>
<keyword evidence="4" id="KW-1185">Reference proteome</keyword>
<reference evidence="3" key="1">
    <citation type="submission" date="2020-03" db="EMBL/GenBank/DDBJ databases">
        <title>Studies in the Genomics of Life Span.</title>
        <authorList>
            <person name="Glass D."/>
        </authorList>
    </citation>
    <scope>NUCLEOTIDE SEQUENCE</scope>
    <source>
        <strain evidence="3">SUZIE</strain>
        <tissue evidence="3">Muscle</tissue>
    </source>
</reference>
<feature type="region of interest" description="Disordered" evidence="2">
    <location>
        <begin position="1"/>
        <end position="85"/>
    </location>
</feature>
<dbReference type="GO" id="GO:0005789">
    <property type="term" value="C:endoplasmic reticulum membrane"/>
    <property type="evidence" value="ECO:0007669"/>
    <property type="project" value="TreeGrafter"/>
</dbReference>
<proteinExistence type="predicted"/>
<comment type="caution">
    <text evidence="3">The sequence shown here is derived from an EMBL/GenBank/DDBJ whole genome shotgun (WGS) entry which is preliminary data.</text>
</comment>
<protein>
    <submittedName>
        <fullName evidence="3">CTAGE family member 5</fullName>
    </submittedName>
</protein>
<feature type="compositionally biased region" description="Basic and acidic residues" evidence="2">
    <location>
        <begin position="38"/>
        <end position="55"/>
    </location>
</feature>
<gene>
    <name evidence="3" type="ORF">SUZIE_163895</name>
</gene>
<organism evidence="3 4">
    <name type="scientific">Sciurus carolinensis</name>
    <name type="common">Eastern gray squirrel</name>
    <dbReference type="NCBI Taxonomy" id="30640"/>
    <lineage>
        <taxon>Eukaryota</taxon>
        <taxon>Metazoa</taxon>
        <taxon>Chordata</taxon>
        <taxon>Craniata</taxon>
        <taxon>Vertebrata</taxon>
        <taxon>Euteleostomi</taxon>
        <taxon>Mammalia</taxon>
        <taxon>Eutheria</taxon>
        <taxon>Euarchontoglires</taxon>
        <taxon>Glires</taxon>
        <taxon>Rodentia</taxon>
        <taxon>Sciuromorpha</taxon>
        <taxon>Sciuridae</taxon>
        <taxon>Sciurinae</taxon>
        <taxon>Sciurini</taxon>
        <taxon>Sciurus</taxon>
    </lineage>
</organism>
<sequence>MSLCNHPPEDLCQALDGIPDAPASGGSEKPLDHQISNKRRESHYDGLTDPHRAHADTLTLTPPWEPDHKMMSLPPGQAYSDLPVPLQRQDEYFSNYGRLSRPAELKSLNIPSLDKEDEHTSSEMESSRNNTKDELDNLNVPDSSHPAENQALALALLLFLSFQSEIHHFE</sequence>
<dbReference type="GO" id="GO:0035459">
    <property type="term" value="P:vesicle cargo loading"/>
    <property type="evidence" value="ECO:0007669"/>
    <property type="project" value="TreeGrafter"/>
</dbReference>